<comment type="caution">
    <text evidence="2">The sequence shown here is derived from an EMBL/GenBank/DDBJ whole genome shotgun (WGS) entry which is preliminary data.</text>
</comment>
<sequence>MDDAQLRRDLREAAAAHRPDRARILARVERGLADPAPPRTVRPRRRTAVVVAVAAAVAGVVGVAGIVATGAGDRRPAGPAAVRPAQPPGPVARAAGSIDPGSNRWWAQSDLALTTRTEVFGLTVEVRVARTGGVVSTGHWRTRPAEDFTVSVTGEADALVYRWTLRPGRTLPPGPHTFAAQYNHAEGVRDASADTYTVVLTGPDGGRATLTGGFGAAPRQGGTGTGR</sequence>
<evidence type="ECO:0000313" key="3">
    <source>
        <dbReference type="Proteomes" id="UP001501000"/>
    </source>
</evidence>
<reference evidence="3" key="1">
    <citation type="journal article" date="2019" name="Int. J. Syst. Evol. Microbiol.">
        <title>The Global Catalogue of Microorganisms (GCM) 10K type strain sequencing project: providing services to taxonomists for standard genome sequencing and annotation.</title>
        <authorList>
            <consortium name="The Broad Institute Genomics Platform"/>
            <consortium name="The Broad Institute Genome Sequencing Center for Infectious Disease"/>
            <person name="Wu L."/>
            <person name="Ma J."/>
        </authorList>
    </citation>
    <scope>NUCLEOTIDE SEQUENCE [LARGE SCALE GENOMIC DNA]</scope>
    <source>
        <strain evidence="3">JCM 16956</strain>
    </source>
</reference>
<name>A0ABP7LNN6_9ACTN</name>
<dbReference type="EMBL" id="BAABAJ010000003">
    <property type="protein sequence ID" value="GAA3905603.1"/>
    <property type="molecule type" value="Genomic_DNA"/>
</dbReference>
<evidence type="ECO:0000313" key="2">
    <source>
        <dbReference type="EMBL" id="GAA3905603.1"/>
    </source>
</evidence>
<keyword evidence="1" id="KW-0472">Membrane</keyword>
<dbReference type="Proteomes" id="UP001501000">
    <property type="component" value="Unassembled WGS sequence"/>
</dbReference>
<feature type="transmembrane region" description="Helical" evidence="1">
    <location>
        <begin position="48"/>
        <end position="68"/>
    </location>
</feature>
<organism evidence="2 3">
    <name type="scientific">Streptomyces gulbargensis</name>
    <dbReference type="NCBI Taxonomy" id="364901"/>
    <lineage>
        <taxon>Bacteria</taxon>
        <taxon>Bacillati</taxon>
        <taxon>Actinomycetota</taxon>
        <taxon>Actinomycetes</taxon>
        <taxon>Kitasatosporales</taxon>
        <taxon>Streptomycetaceae</taxon>
        <taxon>Streptomyces</taxon>
    </lineage>
</organism>
<accession>A0ABP7LNN6</accession>
<dbReference type="RefSeq" id="WP_345279679.1">
    <property type="nucleotide sequence ID" value="NZ_BAABAJ010000003.1"/>
</dbReference>
<evidence type="ECO:0000256" key="1">
    <source>
        <dbReference type="SAM" id="Phobius"/>
    </source>
</evidence>
<gene>
    <name evidence="2" type="ORF">GCM10022244_14670</name>
</gene>
<keyword evidence="1" id="KW-0812">Transmembrane</keyword>
<proteinExistence type="predicted"/>
<keyword evidence="3" id="KW-1185">Reference proteome</keyword>
<protein>
    <submittedName>
        <fullName evidence="2">Uncharacterized protein</fullName>
    </submittedName>
</protein>
<keyword evidence="1" id="KW-1133">Transmembrane helix</keyword>